<comment type="caution">
    <text evidence="1">The sequence shown here is derived from an EMBL/GenBank/DDBJ whole genome shotgun (WGS) entry which is preliminary data.</text>
</comment>
<sequence>MAGLFRMVYVYRDETKDWVRKLSDAGESVENITVEDIKASKVLGGILGAAMQALQITGFPVSAPDRQFRELCLRTNNSELYGSYISIIAAGSPIPIHTAPLYLTTMYYHHRGGPLKWILIPPQVKEAFEQHVAKDYVFDPDGKCS</sequence>
<accession>A0A8H7TA78</accession>
<dbReference type="AlphaFoldDB" id="A0A8H7TA78"/>
<dbReference type="Proteomes" id="UP000664132">
    <property type="component" value="Unassembled WGS sequence"/>
</dbReference>
<proteinExistence type="predicted"/>
<reference evidence="1" key="1">
    <citation type="submission" date="2021-02" db="EMBL/GenBank/DDBJ databases">
        <title>Genome sequence Cadophora malorum strain M34.</title>
        <authorList>
            <person name="Stefanovic E."/>
            <person name="Vu D."/>
            <person name="Scully C."/>
            <person name="Dijksterhuis J."/>
            <person name="Roader J."/>
            <person name="Houbraken J."/>
        </authorList>
    </citation>
    <scope>NUCLEOTIDE SEQUENCE</scope>
    <source>
        <strain evidence="1">M34</strain>
    </source>
</reference>
<dbReference type="EMBL" id="JAFJYH010000237">
    <property type="protein sequence ID" value="KAG4415068.1"/>
    <property type="molecule type" value="Genomic_DNA"/>
</dbReference>
<evidence type="ECO:0000313" key="2">
    <source>
        <dbReference type="Proteomes" id="UP000664132"/>
    </source>
</evidence>
<protein>
    <submittedName>
        <fullName evidence="1">Uncharacterized protein</fullName>
    </submittedName>
</protein>
<gene>
    <name evidence="1" type="ORF">IFR04_011793</name>
</gene>
<evidence type="ECO:0000313" key="1">
    <source>
        <dbReference type="EMBL" id="KAG4415068.1"/>
    </source>
</evidence>
<dbReference type="Gene3D" id="2.60.120.650">
    <property type="entry name" value="Cupin"/>
    <property type="match status" value="1"/>
</dbReference>
<dbReference type="OrthoDB" id="1678912at2759"/>
<organism evidence="1 2">
    <name type="scientific">Cadophora malorum</name>
    <dbReference type="NCBI Taxonomy" id="108018"/>
    <lineage>
        <taxon>Eukaryota</taxon>
        <taxon>Fungi</taxon>
        <taxon>Dikarya</taxon>
        <taxon>Ascomycota</taxon>
        <taxon>Pezizomycotina</taxon>
        <taxon>Leotiomycetes</taxon>
        <taxon>Helotiales</taxon>
        <taxon>Ploettnerulaceae</taxon>
        <taxon>Cadophora</taxon>
    </lineage>
</organism>
<name>A0A8H7TA78_9HELO</name>
<keyword evidence="2" id="KW-1185">Reference proteome</keyword>